<dbReference type="RefSeq" id="XP_022094217.1">
    <property type="nucleotide sequence ID" value="XM_022238525.1"/>
</dbReference>
<dbReference type="SUPFAM" id="SSF53335">
    <property type="entry name" value="S-adenosyl-L-methionine-dependent methyltransferases"/>
    <property type="match status" value="1"/>
</dbReference>
<evidence type="ECO:0000313" key="2">
    <source>
        <dbReference type="Proteomes" id="UP000694845"/>
    </source>
</evidence>
<evidence type="ECO:0000313" key="3">
    <source>
        <dbReference type="RefSeq" id="XP_022094217.1"/>
    </source>
</evidence>
<dbReference type="OrthoDB" id="66144at2759"/>
<gene>
    <name evidence="3" type="primary">LOC110981179</name>
</gene>
<name>A0A8B7YNH3_ACAPL</name>
<dbReference type="InterPro" id="IPR029063">
    <property type="entry name" value="SAM-dependent_MTases_sf"/>
</dbReference>
<reference evidence="3" key="1">
    <citation type="submission" date="2025-08" db="UniProtKB">
        <authorList>
            <consortium name="RefSeq"/>
        </authorList>
    </citation>
    <scope>IDENTIFICATION</scope>
</reference>
<dbReference type="GeneID" id="110981179"/>
<dbReference type="KEGG" id="aplc:110981179"/>
<proteinExistence type="predicted"/>
<organism evidence="2 3">
    <name type="scientific">Acanthaster planci</name>
    <name type="common">Crown-of-thorns starfish</name>
    <dbReference type="NCBI Taxonomy" id="133434"/>
    <lineage>
        <taxon>Eukaryota</taxon>
        <taxon>Metazoa</taxon>
        <taxon>Echinodermata</taxon>
        <taxon>Eleutherozoa</taxon>
        <taxon>Asterozoa</taxon>
        <taxon>Asteroidea</taxon>
        <taxon>Valvatacea</taxon>
        <taxon>Valvatida</taxon>
        <taxon>Acanthasteridae</taxon>
        <taxon>Acanthaster</taxon>
    </lineage>
</organism>
<dbReference type="Gene3D" id="3.40.50.150">
    <property type="entry name" value="Vaccinia Virus protein VP39"/>
    <property type="match status" value="1"/>
</dbReference>
<dbReference type="Proteomes" id="UP000694845">
    <property type="component" value="Unplaced"/>
</dbReference>
<dbReference type="InterPro" id="IPR025714">
    <property type="entry name" value="Methyltranfer_dom"/>
</dbReference>
<dbReference type="PANTHER" id="PTHR43861:SF1">
    <property type="entry name" value="TRANS-ACONITATE 2-METHYLTRANSFERASE"/>
    <property type="match status" value="1"/>
</dbReference>
<dbReference type="Pfam" id="PF13847">
    <property type="entry name" value="Methyltransf_31"/>
    <property type="match status" value="1"/>
</dbReference>
<sequence length="274" mass="31187">MHKFPHAKVAFLSSLKVKHSKHGARSVIDKLIMGNIDRLTFHPESDDVLDIGCGTGYGSVLIGSRVRSVVGIETDASKLEVAKRDYPADNVTYVKVDSIEDLGENFNKWRNGFDKVVCLCALYFVPDVEAVLRNAFDCLKPGGESLVIMPHDDHNLFQGALDFMLKHEEWKAFLKGFNNPLCLWKRNEQETQEFFTAGGWSDVSCEVQRVNLIHNAERAKLILWDMMGHVDQVDAAKREKCLEDLWQWARGEYQHTEDGSIIKPADWMVIHARK</sequence>
<dbReference type="AlphaFoldDB" id="A0A8B7YNH3"/>
<accession>A0A8B7YNH3</accession>
<keyword evidence="2" id="KW-1185">Reference proteome</keyword>
<evidence type="ECO:0000259" key="1">
    <source>
        <dbReference type="Pfam" id="PF13847"/>
    </source>
</evidence>
<feature type="domain" description="Methyltransferase" evidence="1">
    <location>
        <begin position="46"/>
        <end position="157"/>
    </location>
</feature>
<dbReference type="CDD" id="cd02440">
    <property type="entry name" value="AdoMet_MTases"/>
    <property type="match status" value="1"/>
</dbReference>
<protein>
    <submittedName>
        <fullName evidence="3">Uncharacterized protein LOC110981179</fullName>
    </submittedName>
</protein>
<dbReference type="PANTHER" id="PTHR43861">
    <property type="entry name" value="TRANS-ACONITATE 2-METHYLTRANSFERASE-RELATED"/>
    <property type="match status" value="1"/>
</dbReference>